<keyword evidence="2" id="KW-1185">Reference proteome</keyword>
<protein>
    <submittedName>
        <fullName evidence="1">Uncharacterized protein</fullName>
    </submittedName>
</protein>
<evidence type="ECO:0000313" key="1">
    <source>
        <dbReference type="EMBL" id="PSR83751.1"/>
    </source>
</evidence>
<organism evidence="1 2">
    <name type="scientific">Coniella lustricola</name>
    <dbReference type="NCBI Taxonomy" id="2025994"/>
    <lineage>
        <taxon>Eukaryota</taxon>
        <taxon>Fungi</taxon>
        <taxon>Dikarya</taxon>
        <taxon>Ascomycota</taxon>
        <taxon>Pezizomycotina</taxon>
        <taxon>Sordariomycetes</taxon>
        <taxon>Sordariomycetidae</taxon>
        <taxon>Diaporthales</taxon>
        <taxon>Schizoparmaceae</taxon>
        <taxon>Coniella</taxon>
    </lineage>
</organism>
<sequence length="162" mass="18347">MGIDQNTCSRDALMRRNPGYNGSWLLQNTRTRTRYDYYKAQWLPLYFVCAEVAVSRGVFTHCMISADPHLLERCTGQLMSLQQSHSATKHSQKTRLNASADQIRNTISTSKWMDKKLHFYTGSAPTRLELARLVGHPPLTKSCSDAQHSTLIRCGLSRNSLA</sequence>
<proteinExistence type="predicted"/>
<dbReference type="EMBL" id="KZ678454">
    <property type="protein sequence ID" value="PSR83751.1"/>
    <property type="molecule type" value="Genomic_DNA"/>
</dbReference>
<dbReference type="Proteomes" id="UP000241462">
    <property type="component" value="Unassembled WGS sequence"/>
</dbReference>
<reference evidence="1 2" key="1">
    <citation type="journal article" date="2018" name="Mycol. Prog.">
        <title>Coniella lustricola, a new species from submerged detritus.</title>
        <authorList>
            <person name="Raudabaugh D.B."/>
            <person name="Iturriaga T."/>
            <person name="Carver A."/>
            <person name="Mondo S."/>
            <person name="Pangilinan J."/>
            <person name="Lipzen A."/>
            <person name="He G."/>
            <person name="Amirebrahimi M."/>
            <person name="Grigoriev I.V."/>
            <person name="Miller A.N."/>
        </authorList>
    </citation>
    <scope>NUCLEOTIDE SEQUENCE [LARGE SCALE GENOMIC DNA]</scope>
    <source>
        <strain evidence="1 2">B22-T-1</strain>
    </source>
</reference>
<dbReference type="InParanoid" id="A0A2T3A6D7"/>
<name>A0A2T3A6D7_9PEZI</name>
<gene>
    <name evidence="1" type="ORF">BD289DRAFT_277006</name>
</gene>
<evidence type="ECO:0000313" key="2">
    <source>
        <dbReference type="Proteomes" id="UP000241462"/>
    </source>
</evidence>
<accession>A0A2T3A6D7</accession>
<dbReference type="AlphaFoldDB" id="A0A2T3A6D7"/>